<protein>
    <recommendedName>
        <fullName evidence="5">DUF4232 domain-containing protein</fullName>
    </recommendedName>
</protein>
<feature type="compositionally biased region" description="Low complexity" evidence="1">
    <location>
        <begin position="57"/>
        <end position="70"/>
    </location>
</feature>
<keyword evidence="2" id="KW-1133">Transmembrane helix</keyword>
<proteinExistence type="predicted"/>
<organism evidence="3 4">
    <name type="scientific">Cellulomonas biazotea</name>
    <dbReference type="NCBI Taxonomy" id="1709"/>
    <lineage>
        <taxon>Bacteria</taxon>
        <taxon>Bacillati</taxon>
        <taxon>Actinomycetota</taxon>
        <taxon>Actinomycetes</taxon>
        <taxon>Micrococcales</taxon>
        <taxon>Cellulomonadaceae</taxon>
        <taxon>Cellulomonas</taxon>
    </lineage>
</organism>
<keyword evidence="2" id="KW-0812">Transmembrane</keyword>
<dbReference type="Proteomes" id="UP000289954">
    <property type="component" value="Unassembled WGS sequence"/>
</dbReference>
<keyword evidence="2" id="KW-0472">Membrane</keyword>
<accession>A0A402DQK0</accession>
<feature type="transmembrane region" description="Helical" evidence="2">
    <location>
        <begin position="20"/>
        <end position="38"/>
    </location>
</feature>
<name>A0A402DQK0_9CELL</name>
<feature type="compositionally biased region" description="Acidic residues" evidence="1">
    <location>
        <begin position="71"/>
        <end position="83"/>
    </location>
</feature>
<evidence type="ECO:0000313" key="3">
    <source>
        <dbReference type="EMBL" id="GCE76366.1"/>
    </source>
</evidence>
<feature type="region of interest" description="Disordered" evidence="1">
    <location>
        <begin position="45"/>
        <end position="88"/>
    </location>
</feature>
<evidence type="ECO:0008006" key="5">
    <source>
        <dbReference type="Google" id="ProtNLM"/>
    </source>
</evidence>
<dbReference type="OrthoDB" id="5189092at2"/>
<evidence type="ECO:0000313" key="4">
    <source>
        <dbReference type="Proteomes" id="UP000289954"/>
    </source>
</evidence>
<comment type="caution">
    <text evidence="3">The sequence shown here is derived from an EMBL/GenBank/DDBJ whole genome shotgun (WGS) entry which is preliminary data.</text>
</comment>
<sequence length="216" mass="21655">MGVVRPSGPLPARVYWVRRTIVLGLPLLVVALVVWVLVGRGAAGASADGELPPASETSPAGTDATTPAGDEGADAGEEQDDASSDQPANCAPEVLALAITATAESFPAGVSPTFAVSITNTGSEPCLVDAGEAQREVVITSGVDRVWSSRDCVAAGTEERTLLLGGGVVDETPLVWNRERSAQGCPAGQPEPGAGTYSAAFTLAGATATPAVFGLG</sequence>
<evidence type="ECO:0000256" key="2">
    <source>
        <dbReference type="SAM" id="Phobius"/>
    </source>
</evidence>
<dbReference type="AlphaFoldDB" id="A0A402DQK0"/>
<dbReference type="RefSeq" id="WP_130780966.1">
    <property type="nucleotide sequence ID" value="NZ_BIMR01000092.1"/>
</dbReference>
<reference evidence="3 4" key="1">
    <citation type="submission" date="2019-01" db="EMBL/GenBank/DDBJ databases">
        <title>Draft genome sequence of Cellulomonas takizawaensis strain TKZ-21.</title>
        <authorList>
            <person name="Yamamura H."/>
            <person name="Hayashi T."/>
            <person name="Hamada M."/>
            <person name="Serisawa Y."/>
            <person name="Matsuyama K."/>
            <person name="Nakagawa Y."/>
            <person name="Otoguro M."/>
            <person name="Yanagida F."/>
            <person name="Hayakawa M."/>
        </authorList>
    </citation>
    <scope>NUCLEOTIDE SEQUENCE [LARGE SCALE GENOMIC DNA]</scope>
    <source>
        <strain evidence="3 4">NBRC12680</strain>
    </source>
</reference>
<gene>
    <name evidence="3" type="ORF">CBZ_14220</name>
</gene>
<evidence type="ECO:0000256" key="1">
    <source>
        <dbReference type="SAM" id="MobiDB-lite"/>
    </source>
</evidence>
<dbReference type="EMBL" id="BIMR01000092">
    <property type="protein sequence ID" value="GCE76366.1"/>
    <property type="molecule type" value="Genomic_DNA"/>
</dbReference>
<keyword evidence="4" id="KW-1185">Reference proteome</keyword>